<reference evidence="2 3" key="1">
    <citation type="submission" date="2019-09" db="EMBL/GenBank/DDBJ databases">
        <title>Hybrid Assembly of the complete Genome of the Deep-Sea Bacterium Moritella marina from long Nanopore and Illumina reads.</title>
        <authorList>
            <person name="Magin S."/>
            <person name="Georgoulis A."/>
            <person name="Papadimitriou K."/>
            <person name="Iliakis G."/>
            <person name="Vorgias C.E."/>
        </authorList>
    </citation>
    <scope>NUCLEOTIDE SEQUENCE [LARGE SCALE GENOMIC DNA]</scope>
    <source>
        <strain evidence="2 3">MP-1</strain>
    </source>
</reference>
<dbReference type="OrthoDB" id="6725579at2"/>
<name>A0A5J6WIY5_MORMI</name>
<evidence type="ECO:0008006" key="4">
    <source>
        <dbReference type="Google" id="ProtNLM"/>
    </source>
</evidence>
<gene>
    <name evidence="2" type="ORF">FR932_09930</name>
</gene>
<dbReference type="InterPro" id="IPR013762">
    <property type="entry name" value="Integrase-like_cat_sf"/>
</dbReference>
<dbReference type="GO" id="GO:0015074">
    <property type="term" value="P:DNA integration"/>
    <property type="evidence" value="ECO:0007669"/>
    <property type="project" value="InterPro"/>
</dbReference>
<dbReference type="InterPro" id="IPR011010">
    <property type="entry name" value="DNA_brk_join_enz"/>
</dbReference>
<sequence>MAVINRYIVNQQNYITKKMQQPLIGFTNPQGEQAQWDDIAVNFTNAGGITQNIYFNNLNKVSPKFNSTFTEDDRLSQESHQLLFSYTLDVLKENVSTNNKKGKQAIARRFLAHLNQNIAFMSTVEIQRVIEEMNNTQFLTTFFEWLNKHKMIPSLCNPNIPQTSKGSTRTKSGDDAIKAEKSKLPDEKSLLALCAIFHDVIPAYKNDDSSDTTNWDSLTHPTLKQRGVFTCTMSALAMASPNRVAAEQVLLSKQRLKSITEVVNGKDETVYFLNWRGSKGYLDNQKHFNREMAESLDRALHLMGLVTEPARVLARFYKEPKLPLKSVLGEFSPSEDNLSRLNSSMSKPTSLINLGLLLGFFDGTNKTVRVTQDTEGAIALQTSRRRKLKYVKSIADLSPFDKLVLIAGCPLTEQLIGSRYQGNMSSLLNDDNSLTVADFQNYYVSLNKDRLKGLNQGQAKKVNYADALFTFTERQMNNQVCGSSFSLVAISSLENHFANHLKKFGTKKTIFEQHGFSSEFGINPHQFRHWQNDYLAKQRLPHLLISLLSGRKSPEQTLQYIHTTDAQKASVIADIMFDSESDDDVQDNIKNRLQKKEQYDIAIENLSPTFVTEVGFCAQNLTLSPCTYMNDFESQCTLCSSSCHVAHDEDAICQLRDDLNVQTKRLEMVQGALDFTSSKGKQEWYVTHYKNTCMLKKLIDVMSDEKTKEGSIIRILSRSNIMRVTNLETQIVEQRTLSLPNTEEALKAAIEAKTRPSEEFNAKDNFLGFLSSI</sequence>
<organism evidence="2 3">
    <name type="scientific">Moritella marina ATCC 15381</name>
    <dbReference type="NCBI Taxonomy" id="1202962"/>
    <lineage>
        <taxon>Bacteria</taxon>
        <taxon>Pseudomonadati</taxon>
        <taxon>Pseudomonadota</taxon>
        <taxon>Gammaproteobacteria</taxon>
        <taxon>Alteromonadales</taxon>
        <taxon>Moritellaceae</taxon>
        <taxon>Moritella</taxon>
    </lineage>
</organism>
<dbReference type="KEGG" id="mmaa:FR932_09930"/>
<evidence type="ECO:0000313" key="2">
    <source>
        <dbReference type="EMBL" id="QFI38139.1"/>
    </source>
</evidence>
<accession>A0A5J6WIY5</accession>
<dbReference type="GO" id="GO:0006310">
    <property type="term" value="P:DNA recombination"/>
    <property type="evidence" value="ECO:0007669"/>
    <property type="project" value="UniProtKB-KW"/>
</dbReference>
<evidence type="ECO:0000256" key="1">
    <source>
        <dbReference type="ARBA" id="ARBA00023172"/>
    </source>
</evidence>
<dbReference type="RefSeq" id="WP_019440460.1">
    <property type="nucleotide sequence ID" value="NZ_ALOE01000009.1"/>
</dbReference>
<dbReference type="Gene3D" id="1.10.443.10">
    <property type="entry name" value="Intergrase catalytic core"/>
    <property type="match status" value="1"/>
</dbReference>
<dbReference type="GO" id="GO:0003677">
    <property type="term" value="F:DNA binding"/>
    <property type="evidence" value="ECO:0007669"/>
    <property type="project" value="InterPro"/>
</dbReference>
<dbReference type="EMBL" id="CP044399">
    <property type="protein sequence ID" value="QFI38139.1"/>
    <property type="molecule type" value="Genomic_DNA"/>
</dbReference>
<evidence type="ECO:0000313" key="3">
    <source>
        <dbReference type="Proteomes" id="UP000327424"/>
    </source>
</evidence>
<protein>
    <recommendedName>
        <fullName evidence="4">Integrase</fullName>
    </recommendedName>
</protein>
<dbReference type="Proteomes" id="UP000327424">
    <property type="component" value="Chromosome"/>
</dbReference>
<keyword evidence="1" id="KW-0233">DNA recombination</keyword>
<dbReference type="AlphaFoldDB" id="A0A5J6WIY5"/>
<proteinExistence type="predicted"/>
<dbReference type="SUPFAM" id="SSF56349">
    <property type="entry name" value="DNA breaking-rejoining enzymes"/>
    <property type="match status" value="1"/>
</dbReference>
<keyword evidence="3" id="KW-1185">Reference proteome</keyword>